<organism evidence="5">
    <name type="scientific">Lyngbya confervoides BDU141951</name>
    <dbReference type="NCBI Taxonomy" id="1574623"/>
    <lineage>
        <taxon>Bacteria</taxon>
        <taxon>Bacillati</taxon>
        <taxon>Cyanobacteriota</taxon>
        <taxon>Cyanophyceae</taxon>
        <taxon>Oscillatoriophycideae</taxon>
        <taxon>Oscillatoriales</taxon>
        <taxon>Microcoleaceae</taxon>
        <taxon>Lyngbya</taxon>
    </lineage>
</organism>
<gene>
    <name evidence="5" type="ORF">QQ91_006060</name>
</gene>
<dbReference type="EMBL" id="JTHE02000003">
    <property type="protein sequence ID" value="NEV66675.1"/>
    <property type="molecule type" value="Genomic_DNA"/>
</dbReference>
<accession>A0A0C1YDZ1</accession>
<feature type="domain" description="Fatty acid desaturase" evidence="4">
    <location>
        <begin position="52"/>
        <end position="327"/>
    </location>
</feature>
<evidence type="ECO:0000256" key="3">
    <source>
        <dbReference type="ARBA" id="ARBA00023004"/>
    </source>
</evidence>
<evidence type="ECO:0000259" key="4">
    <source>
        <dbReference type="Pfam" id="PF00487"/>
    </source>
</evidence>
<proteinExistence type="inferred from homology"/>
<comment type="cofactor">
    <cofactor evidence="1">
        <name>Fe(2+)</name>
        <dbReference type="ChEBI" id="CHEBI:29033"/>
    </cofactor>
</comment>
<dbReference type="GO" id="GO:0016717">
    <property type="term" value="F:oxidoreductase activity, acting on paired donors, with oxidation of a pair of donors resulting in the reduction of molecular oxygen to two molecules of water"/>
    <property type="evidence" value="ECO:0007669"/>
    <property type="project" value="TreeGrafter"/>
</dbReference>
<reference evidence="5" key="1">
    <citation type="submission" date="2014-11" db="EMBL/GenBank/DDBJ databases">
        <authorList>
            <person name="Malar M.C."/>
            <person name="Sen D."/>
            <person name="Tripathy S."/>
        </authorList>
    </citation>
    <scope>NUCLEOTIDE SEQUENCE</scope>
    <source>
        <strain evidence="5">BDU141951</strain>
    </source>
</reference>
<name>A0A0C1YDZ1_9CYAN</name>
<dbReference type="InterPro" id="IPR005804">
    <property type="entry name" value="FA_desaturase_dom"/>
</dbReference>
<dbReference type="PANTHER" id="PTHR19353">
    <property type="entry name" value="FATTY ACID DESATURASE 2"/>
    <property type="match status" value="1"/>
</dbReference>
<protein>
    <submittedName>
        <fullName evidence="5">Fatty acid desaturase</fullName>
    </submittedName>
</protein>
<evidence type="ECO:0000256" key="1">
    <source>
        <dbReference type="ARBA" id="ARBA00001954"/>
    </source>
</evidence>
<comment type="caution">
    <text evidence="5">The sequence shown here is derived from an EMBL/GenBank/DDBJ whole genome shotgun (WGS) entry which is preliminary data.</text>
</comment>
<dbReference type="Pfam" id="PF00487">
    <property type="entry name" value="FA_desaturase"/>
    <property type="match status" value="1"/>
</dbReference>
<comment type="similarity">
    <text evidence="2">Belongs to the fatty acid desaturase type 2 family.</text>
</comment>
<keyword evidence="3" id="KW-0408">Iron</keyword>
<evidence type="ECO:0000313" key="5">
    <source>
        <dbReference type="EMBL" id="NEV66675.1"/>
    </source>
</evidence>
<dbReference type="GO" id="GO:0016020">
    <property type="term" value="C:membrane"/>
    <property type="evidence" value="ECO:0007669"/>
    <property type="project" value="TreeGrafter"/>
</dbReference>
<evidence type="ECO:0000256" key="2">
    <source>
        <dbReference type="ARBA" id="ARBA00008749"/>
    </source>
</evidence>
<dbReference type="InterPro" id="IPR012171">
    <property type="entry name" value="Fatty_acid_desaturase"/>
</dbReference>
<dbReference type="PANTHER" id="PTHR19353:SF73">
    <property type="entry name" value="FATTY ACID DESATURASE"/>
    <property type="match status" value="1"/>
</dbReference>
<dbReference type="AlphaFoldDB" id="A0A0C1YDZ1"/>
<reference evidence="5" key="2">
    <citation type="journal article" date="2015" name="Genome Announc.">
        <title>Draft Genome Sequence of Filamentous Marine Cyanobacterium Lyngbya confervoides Strain BDU141951.</title>
        <authorList>
            <person name="Chandrababunaidu M.M."/>
            <person name="Sen D."/>
            <person name="Tripathy S."/>
        </authorList>
    </citation>
    <scope>NUCLEOTIDE SEQUENCE</scope>
    <source>
        <strain evidence="5">BDU141951</strain>
    </source>
</reference>
<sequence>MQTPIKKSDFVLRPYMQSSNLRATFQLLNTLVPYVLLWALATQVVERSPLLLIPIICLLVLFSLRCFSLMHDCGHYSLFRSKRANRIAGFILGLVNAIPQHWWSRDHAYHHKTNGDWERYRSIGDFLSTDEFAQLSPFDQKLYGRLRQPWIIFPGGFFYLAFKPRLILIAELWGCLRYTWQEWRKNPKCSPVKIMSTYQPQQWHGADEFWDILLNNLVVLSGWWILCHYLGTAFFLGTYAIVLMLSAAIFICIFFVQHNFEGAYAHQTEGWDYLQGAIAGSSYLDLPPILKWFTADISYHSIHHLSERIPNYRLRACHEHNRHLLTQVTTIRFRDWLACSKLILWDAPSNQLVSIEQFYQQERAQRMTAVVSQS</sequence>
<dbReference type="GO" id="GO:0006629">
    <property type="term" value="P:lipid metabolic process"/>
    <property type="evidence" value="ECO:0007669"/>
    <property type="project" value="InterPro"/>
</dbReference>
<reference evidence="5" key="3">
    <citation type="submission" date="2020-02" db="EMBL/GenBank/DDBJ databases">
        <authorList>
            <person name="Sarangi A.N."/>
            <person name="Ghosh S."/>
            <person name="Mukherjee M."/>
            <person name="Tripathy S."/>
        </authorList>
    </citation>
    <scope>NUCLEOTIDE SEQUENCE</scope>
    <source>
        <strain evidence="5">BDU141951</strain>
    </source>
</reference>